<name>A0A167VL97_9AGAM</name>
<evidence type="ECO:0000313" key="4">
    <source>
        <dbReference type="Proteomes" id="UP000076532"/>
    </source>
</evidence>
<protein>
    <recommendedName>
        <fullName evidence="5">Secreted protein</fullName>
    </recommendedName>
</protein>
<proteinExistence type="predicted"/>
<evidence type="ECO:0000256" key="1">
    <source>
        <dbReference type="SAM" id="MobiDB-lite"/>
    </source>
</evidence>
<dbReference type="Proteomes" id="UP000076532">
    <property type="component" value="Unassembled WGS sequence"/>
</dbReference>
<keyword evidence="2" id="KW-0732">Signal</keyword>
<gene>
    <name evidence="3" type="ORF">FIBSPDRAFT_1054258</name>
</gene>
<feature type="compositionally biased region" description="Acidic residues" evidence="1">
    <location>
        <begin position="65"/>
        <end position="74"/>
    </location>
</feature>
<feature type="signal peptide" evidence="2">
    <location>
        <begin position="1"/>
        <end position="20"/>
    </location>
</feature>
<evidence type="ECO:0008006" key="5">
    <source>
        <dbReference type="Google" id="ProtNLM"/>
    </source>
</evidence>
<reference evidence="3 4" key="1">
    <citation type="journal article" date="2016" name="Mol. Biol. Evol.">
        <title>Comparative Genomics of Early-Diverging Mushroom-Forming Fungi Provides Insights into the Origins of Lignocellulose Decay Capabilities.</title>
        <authorList>
            <person name="Nagy L.G."/>
            <person name="Riley R."/>
            <person name="Tritt A."/>
            <person name="Adam C."/>
            <person name="Daum C."/>
            <person name="Floudas D."/>
            <person name="Sun H."/>
            <person name="Yadav J.S."/>
            <person name="Pangilinan J."/>
            <person name="Larsson K.H."/>
            <person name="Matsuura K."/>
            <person name="Barry K."/>
            <person name="Labutti K."/>
            <person name="Kuo R."/>
            <person name="Ohm R.A."/>
            <person name="Bhattacharya S.S."/>
            <person name="Shirouzu T."/>
            <person name="Yoshinaga Y."/>
            <person name="Martin F.M."/>
            <person name="Grigoriev I.V."/>
            <person name="Hibbett D.S."/>
        </authorList>
    </citation>
    <scope>NUCLEOTIDE SEQUENCE [LARGE SCALE GENOMIC DNA]</scope>
    <source>
        <strain evidence="3 4">CBS 109695</strain>
    </source>
</reference>
<feature type="chain" id="PRO_5007893485" description="Secreted protein" evidence="2">
    <location>
        <begin position="21"/>
        <end position="94"/>
    </location>
</feature>
<evidence type="ECO:0000313" key="3">
    <source>
        <dbReference type="EMBL" id="KZP05136.1"/>
    </source>
</evidence>
<dbReference type="EMBL" id="KV417859">
    <property type="protein sequence ID" value="KZP05136.1"/>
    <property type="molecule type" value="Genomic_DNA"/>
</dbReference>
<keyword evidence="4" id="KW-1185">Reference proteome</keyword>
<feature type="compositionally biased region" description="Low complexity" evidence="1">
    <location>
        <begin position="83"/>
        <end position="94"/>
    </location>
</feature>
<evidence type="ECO:0000256" key="2">
    <source>
        <dbReference type="SAM" id="SignalP"/>
    </source>
</evidence>
<sequence length="94" mass="10101">MHAFIQLVWHLLAIAPSARAPALVGADGPRAGDLLCRQLSRMRTKALEQGWSVPVLNWNVGALAEEEEEEEEGEVGVMTVGDRSSTSSSIRTGS</sequence>
<accession>A0A167VL97</accession>
<organism evidence="3 4">
    <name type="scientific">Athelia psychrophila</name>
    <dbReference type="NCBI Taxonomy" id="1759441"/>
    <lineage>
        <taxon>Eukaryota</taxon>
        <taxon>Fungi</taxon>
        <taxon>Dikarya</taxon>
        <taxon>Basidiomycota</taxon>
        <taxon>Agaricomycotina</taxon>
        <taxon>Agaricomycetes</taxon>
        <taxon>Agaricomycetidae</taxon>
        <taxon>Atheliales</taxon>
        <taxon>Atheliaceae</taxon>
        <taxon>Athelia</taxon>
    </lineage>
</organism>
<dbReference type="AlphaFoldDB" id="A0A167VL97"/>
<feature type="region of interest" description="Disordered" evidence="1">
    <location>
        <begin position="65"/>
        <end position="94"/>
    </location>
</feature>